<dbReference type="RefSeq" id="WP_244858633.1">
    <property type="nucleotide sequence ID" value="NZ_AP024545.1"/>
</dbReference>
<feature type="signal peptide" evidence="1">
    <location>
        <begin position="1"/>
        <end position="25"/>
    </location>
</feature>
<dbReference type="NCBIfam" id="TIGR02246">
    <property type="entry name" value="SgcJ/EcaC family oxidoreductase"/>
    <property type="match status" value="1"/>
</dbReference>
<dbReference type="InterPro" id="IPR011944">
    <property type="entry name" value="Steroid_delta5-4_isomerase"/>
</dbReference>
<protein>
    <recommendedName>
        <fullName evidence="2">Calcium/calmodulin-dependent protein kinase II association-domain domain-containing protein</fullName>
    </recommendedName>
</protein>
<sequence length="167" mass="18342">MLITVMRAGVVVVALVLLPGCTRPASQPQAANTCAPIDDAGVAALFDRWEEALEHKPATEVVALYADDSVLLPTLSDVPRYTREQKLDYFKHFQAKHPSGHIDERRVFLGCNSAVDAGLYTFTFGDGSQTHARYTYTYAFEDGAWRITSHHSSAMPEASNAQASRKP</sequence>
<dbReference type="Gene3D" id="3.10.450.50">
    <property type="match status" value="1"/>
</dbReference>
<dbReference type="PIRSF" id="PIRSF028470">
    <property type="entry name" value="UCP028470"/>
    <property type="match status" value="1"/>
</dbReference>
<gene>
    <name evidence="3" type="ORF">LYSCAS_04500</name>
</gene>
<reference evidence="3 4" key="1">
    <citation type="submission" date="2021-03" db="EMBL/GenBank/DDBJ databases">
        <title>Complete Genome Sequences of Two Lysobacter Strains Isolated from Sea Water (Lysobacter caseinilyticus) and Soil (Lysobacter helvus) in South Korea.</title>
        <authorList>
            <person name="Watanabe Y."/>
            <person name="Arakawa K."/>
        </authorList>
    </citation>
    <scope>NUCLEOTIDE SEQUENCE [LARGE SCALE GENOMIC DNA]</scope>
    <source>
        <strain evidence="3 4">KVB24</strain>
    </source>
</reference>
<dbReference type="InterPro" id="IPR013543">
    <property type="entry name" value="Ca/CaM-dep_prot_kinase-assoc"/>
</dbReference>
<evidence type="ECO:0000256" key="1">
    <source>
        <dbReference type="SAM" id="SignalP"/>
    </source>
</evidence>
<proteinExistence type="predicted"/>
<dbReference type="InterPro" id="IPR032710">
    <property type="entry name" value="NTF2-like_dom_sf"/>
</dbReference>
<name>A0ABN6FPU0_9GAMM</name>
<feature type="chain" id="PRO_5047317091" description="Calcium/calmodulin-dependent protein kinase II association-domain domain-containing protein" evidence="1">
    <location>
        <begin position="26"/>
        <end position="167"/>
    </location>
</feature>
<keyword evidence="1" id="KW-0732">Signal</keyword>
<keyword evidence="4" id="KW-1185">Reference proteome</keyword>
<dbReference type="CDD" id="cd00531">
    <property type="entry name" value="NTF2_like"/>
    <property type="match status" value="1"/>
</dbReference>
<accession>A0ABN6FPU0</accession>
<dbReference type="EMBL" id="AP024545">
    <property type="protein sequence ID" value="BCT91426.1"/>
    <property type="molecule type" value="Genomic_DNA"/>
</dbReference>
<dbReference type="Proteomes" id="UP000681317">
    <property type="component" value="Chromosome"/>
</dbReference>
<dbReference type="Pfam" id="PF08332">
    <property type="entry name" value="CaMKII_AD"/>
    <property type="match status" value="1"/>
</dbReference>
<evidence type="ECO:0000259" key="2">
    <source>
        <dbReference type="Pfam" id="PF08332"/>
    </source>
</evidence>
<dbReference type="SUPFAM" id="SSF54427">
    <property type="entry name" value="NTF2-like"/>
    <property type="match status" value="1"/>
</dbReference>
<feature type="domain" description="Calcium/calmodulin-dependent protein kinase II association-domain" evidence="2">
    <location>
        <begin position="41"/>
        <end position="156"/>
    </location>
</feature>
<evidence type="ECO:0000313" key="3">
    <source>
        <dbReference type="EMBL" id="BCT91426.1"/>
    </source>
</evidence>
<organism evidence="3 4">
    <name type="scientific">Noviluteimonas caseinilytica</name>
    <dbReference type="NCBI Taxonomy" id="2675101"/>
    <lineage>
        <taxon>Bacteria</taxon>
        <taxon>Pseudomonadati</taxon>
        <taxon>Pseudomonadota</taxon>
        <taxon>Gammaproteobacteria</taxon>
        <taxon>Lysobacterales</taxon>
        <taxon>Lysobacteraceae</taxon>
        <taxon>Noviluteimonas</taxon>
    </lineage>
</organism>
<dbReference type="InterPro" id="IPR016887">
    <property type="entry name" value="UCP028470_steroid_isom-rel"/>
</dbReference>
<evidence type="ECO:0000313" key="4">
    <source>
        <dbReference type="Proteomes" id="UP000681317"/>
    </source>
</evidence>